<feature type="transmembrane region" description="Helical" evidence="6">
    <location>
        <begin position="145"/>
        <end position="167"/>
    </location>
</feature>
<feature type="transmembrane region" description="Helical" evidence="6">
    <location>
        <begin position="405"/>
        <end position="423"/>
    </location>
</feature>
<keyword evidence="2" id="KW-0813">Transport</keyword>
<evidence type="ECO:0000313" key="9">
    <source>
        <dbReference type="Proteomes" id="UP001500483"/>
    </source>
</evidence>
<feature type="transmembrane region" description="Helical" evidence="6">
    <location>
        <begin position="50"/>
        <end position="71"/>
    </location>
</feature>
<proteinExistence type="predicted"/>
<feature type="domain" description="Major facilitator superfamily (MFS) profile" evidence="7">
    <location>
        <begin position="21"/>
        <end position="429"/>
    </location>
</feature>
<feature type="transmembrane region" description="Helical" evidence="6">
    <location>
        <begin position="247"/>
        <end position="272"/>
    </location>
</feature>
<dbReference type="Pfam" id="PF07690">
    <property type="entry name" value="MFS_1"/>
    <property type="match status" value="1"/>
</dbReference>
<evidence type="ECO:0000256" key="1">
    <source>
        <dbReference type="ARBA" id="ARBA00004651"/>
    </source>
</evidence>
<dbReference type="PANTHER" id="PTHR43791:SF36">
    <property type="entry name" value="TRANSPORTER, PUTATIVE (AFU_ORTHOLOGUE AFUA_6G08340)-RELATED"/>
    <property type="match status" value="1"/>
</dbReference>
<dbReference type="EMBL" id="BAAAYK010000038">
    <property type="protein sequence ID" value="GAA3360237.1"/>
    <property type="molecule type" value="Genomic_DNA"/>
</dbReference>
<dbReference type="PANTHER" id="PTHR43791">
    <property type="entry name" value="PERMEASE-RELATED"/>
    <property type="match status" value="1"/>
</dbReference>
<accession>A0ABP6RUD3</accession>
<comment type="subcellular location">
    <subcellularLocation>
        <location evidence="1">Cell membrane</location>
        <topology evidence="1">Multi-pass membrane protein</topology>
    </subcellularLocation>
</comment>
<dbReference type="InterPro" id="IPR011701">
    <property type="entry name" value="MFS"/>
</dbReference>
<keyword evidence="9" id="KW-1185">Reference proteome</keyword>
<feature type="transmembrane region" description="Helical" evidence="6">
    <location>
        <begin position="21"/>
        <end position="44"/>
    </location>
</feature>
<dbReference type="SUPFAM" id="SSF103473">
    <property type="entry name" value="MFS general substrate transporter"/>
    <property type="match status" value="1"/>
</dbReference>
<evidence type="ECO:0000256" key="2">
    <source>
        <dbReference type="ARBA" id="ARBA00022448"/>
    </source>
</evidence>
<gene>
    <name evidence="8" type="ORF">GCM10020366_39420</name>
</gene>
<evidence type="ECO:0000313" key="8">
    <source>
        <dbReference type="EMBL" id="GAA3360237.1"/>
    </source>
</evidence>
<feature type="transmembrane region" description="Helical" evidence="6">
    <location>
        <begin position="284"/>
        <end position="303"/>
    </location>
</feature>
<feature type="transmembrane region" description="Helical" evidence="6">
    <location>
        <begin position="372"/>
        <end position="393"/>
    </location>
</feature>
<keyword evidence="3 6" id="KW-0812">Transmembrane</keyword>
<evidence type="ECO:0000256" key="3">
    <source>
        <dbReference type="ARBA" id="ARBA00022692"/>
    </source>
</evidence>
<keyword evidence="5 6" id="KW-0472">Membrane</keyword>
<dbReference type="Proteomes" id="UP001500483">
    <property type="component" value="Unassembled WGS sequence"/>
</dbReference>
<feature type="transmembrane region" description="Helical" evidence="6">
    <location>
        <begin position="111"/>
        <end position="133"/>
    </location>
</feature>
<reference evidence="9" key="1">
    <citation type="journal article" date="2019" name="Int. J. Syst. Evol. Microbiol.">
        <title>The Global Catalogue of Microorganisms (GCM) 10K type strain sequencing project: providing services to taxonomists for standard genome sequencing and annotation.</title>
        <authorList>
            <consortium name="The Broad Institute Genomics Platform"/>
            <consortium name="The Broad Institute Genome Sequencing Center for Infectious Disease"/>
            <person name="Wu L."/>
            <person name="Ma J."/>
        </authorList>
    </citation>
    <scope>NUCLEOTIDE SEQUENCE [LARGE SCALE GENOMIC DNA]</scope>
    <source>
        <strain evidence="9">JCM 9687</strain>
    </source>
</reference>
<evidence type="ECO:0000259" key="7">
    <source>
        <dbReference type="PROSITE" id="PS50850"/>
    </source>
</evidence>
<dbReference type="InterPro" id="IPR036259">
    <property type="entry name" value="MFS_trans_sf"/>
</dbReference>
<evidence type="ECO:0000256" key="5">
    <source>
        <dbReference type="ARBA" id="ARBA00023136"/>
    </source>
</evidence>
<protein>
    <submittedName>
        <fullName evidence="8">MFS transporter</fullName>
    </submittedName>
</protein>
<feature type="transmembrane region" description="Helical" evidence="6">
    <location>
        <begin position="83"/>
        <end position="105"/>
    </location>
</feature>
<name>A0ABP6RUD3_9PSEU</name>
<dbReference type="InterPro" id="IPR020846">
    <property type="entry name" value="MFS_dom"/>
</dbReference>
<keyword evidence="4 6" id="KW-1133">Transmembrane helix</keyword>
<feature type="transmembrane region" description="Helical" evidence="6">
    <location>
        <begin position="179"/>
        <end position="201"/>
    </location>
</feature>
<dbReference type="PROSITE" id="PS50850">
    <property type="entry name" value="MFS"/>
    <property type="match status" value="1"/>
</dbReference>
<dbReference type="RefSeq" id="WP_344928567.1">
    <property type="nucleotide sequence ID" value="NZ_BAAAYK010000038.1"/>
</dbReference>
<feature type="transmembrane region" description="Helical" evidence="6">
    <location>
        <begin position="315"/>
        <end position="333"/>
    </location>
</feature>
<comment type="caution">
    <text evidence="8">The sequence shown here is derived from an EMBL/GenBank/DDBJ whole genome shotgun (WGS) entry which is preliminary data.</text>
</comment>
<organism evidence="8 9">
    <name type="scientific">Saccharopolyspora gregorii</name>
    <dbReference type="NCBI Taxonomy" id="33914"/>
    <lineage>
        <taxon>Bacteria</taxon>
        <taxon>Bacillati</taxon>
        <taxon>Actinomycetota</taxon>
        <taxon>Actinomycetes</taxon>
        <taxon>Pseudonocardiales</taxon>
        <taxon>Pseudonocardiaceae</taxon>
        <taxon>Saccharopolyspora</taxon>
    </lineage>
</organism>
<feature type="transmembrane region" description="Helical" evidence="6">
    <location>
        <begin position="339"/>
        <end position="360"/>
    </location>
</feature>
<evidence type="ECO:0000256" key="4">
    <source>
        <dbReference type="ARBA" id="ARBA00022989"/>
    </source>
</evidence>
<sequence length="441" mass="47560">MSDAADGELGRRTVRKVSSRILPIVGLLYVFNYMDRANISYAQLGMQHELAITTATFGVAASIFFLVYVLFEIPSNMIMKRVGARLWLARIAITWGMVTVLTGFVQNVPQLYGARILLGIAEAGLFPGLLLYMTMWFRTGERGRAIAALALAQPIAMVLGSLTGGFILDHVQWFGLSGWRWVFILQGAPALLLGALTLLYLPNLPSQARFLTKAESAWLEREISAEYRSEEPETFLGQLRILKDRKVLYLAVANLFAACGLYGFTFFLPQIISQLDPSYSATNIGVLGAVPFLVGAVGMLLVARNSDRTGERRGHVVALMLLAAAGLAGTIWFRQDPVPALVCLSMVAVGVLGYMAPYWAMAARVLSREHTAVGLAAINSIAALGGFLGPYVIGINAGEGNVSLGLYFPIGCLVVCAVMLLAVRVPRDEAARTVVPAGAAE</sequence>
<dbReference type="Gene3D" id="1.20.1250.20">
    <property type="entry name" value="MFS general substrate transporter like domains"/>
    <property type="match status" value="2"/>
</dbReference>
<dbReference type="CDD" id="cd17319">
    <property type="entry name" value="MFS_ExuT_GudP_like"/>
    <property type="match status" value="1"/>
</dbReference>
<evidence type="ECO:0000256" key="6">
    <source>
        <dbReference type="SAM" id="Phobius"/>
    </source>
</evidence>